<keyword evidence="1" id="KW-0418">Kinase</keyword>
<keyword evidence="1" id="KW-0723">Serine/threonine-protein kinase</keyword>
<keyword evidence="1" id="KW-0808">Transferase</keyword>
<evidence type="ECO:0000313" key="2">
    <source>
        <dbReference type="Proteomes" id="UP000249661"/>
    </source>
</evidence>
<dbReference type="EMBL" id="KZ824961">
    <property type="protein sequence ID" value="RAH69208.1"/>
    <property type="molecule type" value="Genomic_DNA"/>
</dbReference>
<sequence length="186" mass="20929">MRLEAEIYQALGECASIPGLINWNPLTYCLTLEYLEHGNLREYVRSNSEALTPSLRHKLAGQAAAGLRVLHNAHIIHCDISPRNFLLDHELNLKISDFAGSSLRGSLASAYANTRYRHPKYKWDDPPHYQDDIFGLGSLIYFIMTKQYPYEEVPSDEVEAKYGSSQFPVSAASHAALLFNSVGTRK</sequence>
<keyword evidence="2" id="KW-1185">Reference proteome</keyword>
<organism evidence="1 2">
    <name type="scientific">Aspergillus aculeatinus CBS 121060</name>
    <dbReference type="NCBI Taxonomy" id="1448322"/>
    <lineage>
        <taxon>Eukaryota</taxon>
        <taxon>Fungi</taxon>
        <taxon>Dikarya</taxon>
        <taxon>Ascomycota</taxon>
        <taxon>Pezizomycotina</taxon>
        <taxon>Eurotiomycetes</taxon>
        <taxon>Eurotiomycetidae</taxon>
        <taxon>Eurotiales</taxon>
        <taxon>Aspergillaceae</taxon>
        <taxon>Aspergillus</taxon>
        <taxon>Aspergillus subgen. Circumdati</taxon>
    </lineage>
</organism>
<accession>A0ACD1H6S4</accession>
<protein>
    <submittedName>
        <fullName evidence="1">Serine/threonine protein kinase</fullName>
    </submittedName>
</protein>
<reference evidence="1" key="1">
    <citation type="submission" date="2018-02" db="EMBL/GenBank/DDBJ databases">
        <title>The genomes of Aspergillus section Nigri reveals drivers in fungal speciation.</title>
        <authorList>
            <consortium name="DOE Joint Genome Institute"/>
            <person name="Vesth T.C."/>
            <person name="Nybo J."/>
            <person name="Theobald S."/>
            <person name="Brandl J."/>
            <person name="Frisvad J.C."/>
            <person name="Nielsen K.F."/>
            <person name="Lyhne E.K."/>
            <person name="Kogle M.E."/>
            <person name="Kuo A."/>
            <person name="Riley R."/>
            <person name="Clum A."/>
            <person name="Nolan M."/>
            <person name="Lipzen A."/>
            <person name="Salamov A."/>
            <person name="Henrissat B."/>
            <person name="Wiebenga A."/>
            <person name="De vries R.P."/>
            <person name="Grigoriev I.V."/>
            <person name="Mortensen U.H."/>
            <person name="Andersen M.R."/>
            <person name="Baker S.E."/>
        </authorList>
    </citation>
    <scope>NUCLEOTIDE SEQUENCE</scope>
    <source>
        <strain evidence="1">CBS 121060</strain>
    </source>
</reference>
<name>A0ACD1H6S4_9EURO</name>
<proteinExistence type="predicted"/>
<gene>
    <name evidence="1" type="ORF">BO66DRAFT_453148</name>
</gene>
<evidence type="ECO:0000313" key="1">
    <source>
        <dbReference type="EMBL" id="RAH69208.1"/>
    </source>
</evidence>
<dbReference type="Proteomes" id="UP000249661">
    <property type="component" value="Unassembled WGS sequence"/>
</dbReference>